<feature type="chain" id="PRO_5003670659" evidence="1">
    <location>
        <begin position="18"/>
        <end position="275"/>
    </location>
</feature>
<protein>
    <submittedName>
        <fullName evidence="2">Uncharacterized protein</fullName>
    </submittedName>
</protein>
<dbReference type="VEuPathDB" id="MicrosporidiaDB:NEQG_00417"/>
<dbReference type="Proteomes" id="UP000002872">
    <property type="component" value="Unassembled WGS sequence"/>
</dbReference>
<evidence type="ECO:0000313" key="2">
    <source>
        <dbReference type="EMBL" id="EIJ89647.1"/>
    </source>
</evidence>
<name>I3EKA0_NEMP3</name>
<gene>
    <name evidence="2" type="ORF">NEQG_00417</name>
</gene>
<evidence type="ECO:0000256" key="1">
    <source>
        <dbReference type="SAM" id="SignalP"/>
    </source>
</evidence>
<organism evidence="2 3">
    <name type="scientific">Nematocida parisii (strain ERTm3)</name>
    <name type="common">Nematode killer fungus</name>
    <dbReference type="NCBI Taxonomy" id="935791"/>
    <lineage>
        <taxon>Eukaryota</taxon>
        <taxon>Fungi</taxon>
        <taxon>Fungi incertae sedis</taxon>
        <taxon>Microsporidia</taxon>
        <taxon>Nematocida</taxon>
    </lineage>
</organism>
<feature type="signal peptide" evidence="1">
    <location>
        <begin position="1"/>
        <end position="17"/>
    </location>
</feature>
<dbReference type="OrthoDB" id="2187883at2759"/>
<evidence type="ECO:0000313" key="3">
    <source>
        <dbReference type="Proteomes" id="UP000002872"/>
    </source>
</evidence>
<dbReference type="InParanoid" id="I3EKA0"/>
<sequence>MYIFFIVISAIWSVCRANPSDDPNVGIYIIPRNNPDIENPVVMTLTDSGNWYFAPPDKTEMQIFVIRKNSGRKLCLKYKKGKCLQLEKKIDKDLSLYKRTLCIRAVKENRISIVPSAYSNFFMIKLKKCDIFCLFSHKERASRGDEVFPSVERCKHSNINNHFYIIGEDHFDDYYAQAQHENREISKTPANTSPYADTGMLKKPTVPDYAAHHAIINALHAEPAYRSLGPGKNEHVLNNLVNRLQAASLMSRAPGYYPSLSTSAADRRNGYIYSM</sequence>
<dbReference type="AlphaFoldDB" id="I3EKA0"/>
<keyword evidence="3" id="KW-1185">Reference proteome</keyword>
<reference evidence="2" key="1">
    <citation type="submission" date="2011-01" db="EMBL/GenBank/DDBJ databases">
        <title>The Genome Sequence of Nematocida parisii strain ERTm3.</title>
        <authorList>
            <consortium name="The Broad Institute Genome Sequencing Platform"/>
            <consortium name="The Broad Institute Genome Sequencing Center for Infectious Disease"/>
            <person name="Cuomo C."/>
            <person name="Troemel E."/>
            <person name="Young S.K."/>
            <person name="Zeng Q."/>
            <person name="Gargeya S."/>
            <person name="Fitzgerald M."/>
            <person name="Haas B."/>
            <person name="Abouelleil A."/>
            <person name="Alvarado L."/>
            <person name="Arachchi H.M."/>
            <person name="Berlin A."/>
            <person name="Chapman S.B."/>
            <person name="Gearin G."/>
            <person name="Goldberg J."/>
            <person name="Griggs A."/>
            <person name="Gujja S."/>
            <person name="Hansen M."/>
            <person name="Heiman D."/>
            <person name="Howarth C."/>
            <person name="Larimer J."/>
            <person name="Lui A."/>
            <person name="MacDonald P.J.P."/>
            <person name="McCowen C."/>
            <person name="Montmayeur A."/>
            <person name="Murphy C."/>
            <person name="Neiman D."/>
            <person name="Pearson M."/>
            <person name="Priest M."/>
            <person name="Roberts A."/>
            <person name="Saif S."/>
            <person name="Shea T."/>
            <person name="Sisk P."/>
            <person name="Stolte C."/>
            <person name="Sykes S."/>
            <person name="Wortman J."/>
            <person name="Nusbaum C."/>
            <person name="Birren B."/>
        </authorList>
    </citation>
    <scope>NUCLEOTIDE SEQUENCE</scope>
    <source>
        <strain evidence="2">ERTm3</strain>
    </source>
</reference>
<dbReference type="EMBL" id="GL870876">
    <property type="protein sequence ID" value="EIJ89647.1"/>
    <property type="molecule type" value="Genomic_DNA"/>
</dbReference>
<keyword evidence="1" id="KW-0732">Signal</keyword>
<proteinExistence type="predicted"/>
<dbReference type="HOGENOM" id="CLU_1129325_0_0_1"/>
<accession>I3EKA0</accession>